<dbReference type="SUPFAM" id="SSF101478">
    <property type="entry name" value="ADP-ribosylglycohydrolase"/>
    <property type="match status" value="1"/>
</dbReference>
<feature type="binding site" evidence="3">
    <location>
        <position position="334"/>
    </location>
    <ligand>
        <name>Mg(2+)</name>
        <dbReference type="ChEBI" id="CHEBI:18420"/>
        <label>1</label>
    </ligand>
</feature>
<keyword evidence="7" id="KW-1185">Reference proteome</keyword>
<dbReference type="EMBL" id="VFOL01000001">
    <property type="protein sequence ID" value="TQL35954.1"/>
    <property type="molecule type" value="Genomic_DNA"/>
</dbReference>
<feature type="binding site" evidence="3">
    <location>
        <position position="80"/>
    </location>
    <ligand>
        <name>Mg(2+)</name>
        <dbReference type="ChEBI" id="CHEBI:18420"/>
        <label>1</label>
    </ligand>
</feature>
<dbReference type="PANTHER" id="PTHR16222:SF24">
    <property type="entry name" value="ADP-RIBOSYLHYDROLASE ARH3"/>
    <property type="match status" value="1"/>
</dbReference>
<sequence>MSVGSIWQSERVEHRRESRVEGLLLSVAVGDALGWPFERRARRFDDADEAPLGPFVRWERNAGNRFRSLPEVIEPGEYSDDTQMVIAVARARAAAGRDWVRYLRAVELPFLLAYERGAGAAVKRACRAWASGTPPWEIGATLDTYFNAGANGAAMRVVPHVLWHVGAGSFDHLADDVAEDAISTHGHPRAILGALLHAFAHWISISQPAPIPYGWLLRELINRRMEWSRVPRSVVQNPDWLDAAEKSTGGYPALWRATADEVLKMLETASAAADPASLKAPADVMAELGVSRGRETGSGTVCAVGAAYLAAYNAAAPDAGLQMAARLKGADTDTLASMTASLLTAAVGAEWITPYRRQLQDAELLYRLSVELVDGAQPLPMPLPTRRVIAQMQERVLQAEKGETVEIPGGRAGRVVDVVTIESAKGAARRLQVKTKDGQTLYFISWPREEAPKYRVPTVATQRHRAASAIHGVDIFVRDLPRARQVLEEILNLKPDASTPRWVRYGTTVLRGNSDMGDQVPTFNLRVEVTNTANLVSDAEKVGIHVEQDYGPHGAIGLRIEPGFVVVIRNA</sequence>
<evidence type="ECO:0000256" key="3">
    <source>
        <dbReference type="PIRSR" id="PIRSR605502-1"/>
    </source>
</evidence>
<feature type="binding site" evidence="3">
    <location>
        <position position="333"/>
    </location>
    <ligand>
        <name>Mg(2+)</name>
        <dbReference type="ChEBI" id="CHEBI:18420"/>
        <label>1</label>
    </ligand>
</feature>
<name>A0A542XJC5_SALAC</name>
<dbReference type="PANTHER" id="PTHR16222">
    <property type="entry name" value="ADP-RIBOSYLGLYCOHYDROLASE"/>
    <property type="match status" value="1"/>
</dbReference>
<evidence type="ECO:0000313" key="7">
    <source>
        <dbReference type="Proteomes" id="UP000677457"/>
    </source>
</evidence>
<keyword evidence="3" id="KW-0479">Metal-binding</keyword>
<evidence type="ECO:0000313" key="5">
    <source>
        <dbReference type="EMBL" id="TQL35954.1"/>
    </source>
</evidence>
<comment type="cofactor">
    <cofactor evidence="3">
        <name>Mg(2+)</name>
        <dbReference type="ChEBI" id="CHEBI:18420"/>
    </cofactor>
    <text evidence="3">Binds 2 magnesium ions per subunit.</text>
</comment>
<comment type="caution">
    <text evidence="5">The sequence shown here is derived from an EMBL/GenBank/DDBJ whole genome shotgun (WGS) entry which is preliminary data.</text>
</comment>
<protein>
    <submittedName>
        <fullName evidence="5">ADP-ribosylglycohydrolase</fullName>
    </submittedName>
</protein>
<dbReference type="EMBL" id="BOQM01000006">
    <property type="protein sequence ID" value="GIM82876.1"/>
    <property type="molecule type" value="Genomic_DNA"/>
</dbReference>
<dbReference type="Pfam" id="PF03747">
    <property type="entry name" value="ADP_ribosyl_GH"/>
    <property type="match status" value="1"/>
</dbReference>
<reference evidence="4 7" key="2">
    <citation type="submission" date="2021-03" db="EMBL/GenBank/DDBJ databases">
        <title>Whole genome shotgun sequence of Salinispora arenicola NBRC 105043.</title>
        <authorList>
            <person name="Komaki H."/>
            <person name="Tamura T."/>
        </authorList>
    </citation>
    <scope>NUCLEOTIDE SEQUENCE [LARGE SCALE GENOMIC DNA]</scope>
    <source>
        <strain evidence="4 7">NBRC 105043</strain>
    </source>
</reference>
<reference evidence="5 6" key="1">
    <citation type="submission" date="2019-06" db="EMBL/GenBank/DDBJ databases">
        <title>Sequencing the genomes of 1000 actinobacteria strains.</title>
        <authorList>
            <person name="Klenk H.-P."/>
        </authorList>
    </citation>
    <scope>NUCLEOTIDE SEQUENCE [LARGE SCALE GENOMIC DNA]</scope>
    <source>
        <strain evidence="5 6">DSM 44819</strain>
    </source>
</reference>
<proteinExistence type="inferred from homology"/>
<dbReference type="InterPro" id="IPR005502">
    <property type="entry name" value="Ribosyl_crysJ1"/>
</dbReference>
<dbReference type="GO" id="GO:0016787">
    <property type="term" value="F:hydrolase activity"/>
    <property type="evidence" value="ECO:0007669"/>
    <property type="project" value="UniProtKB-KW"/>
</dbReference>
<evidence type="ECO:0000313" key="4">
    <source>
        <dbReference type="EMBL" id="GIM82876.1"/>
    </source>
</evidence>
<gene>
    <name evidence="5" type="ORF">FB564_1025</name>
    <name evidence="4" type="ORF">Sar04_09410</name>
</gene>
<feature type="binding site" evidence="3">
    <location>
        <position position="81"/>
    </location>
    <ligand>
        <name>Mg(2+)</name>
        <dbReference type="ChEBI" id="CHEBI:18420"/>
        <label>1</label>
    </ligand>
</feature>
<evidence type="ECO:0000256" key="2">
    <source>
        <dbReference type="ARBA" id="ARBA00022801"/>
    </source>
</evidence>
<dbReference type="Proteomes" id="UP000315983">
    <property type="component" value="Unassembled WGS sequence"/>
</dbReference>
<evidence type="ECO:0000256" key="1">
    <source>
        <dbReference type="ARBA" id="ARBA00010702"/>
    </source>
</evidence>
<dbReference type="InterPro" id="IPR050792">
    <property type="entry name" value="ADP-ribosylglycohydrolase"/>
</dbReference>
<dbReference type="InterPro" id="IPR036705">
    <property type="entry name" value="Ribosyl_crysJ1_sf"/>
</dbReference>
<comment type="similarity">
    <text evidence="1">Belongs to the ADP-ribosylglycohydrolase family.</text>
</comment>
<dbReference type="GO" id="GO:0046872">
    <property type="term" value="F:metal ion binding"/>
    <property type="evidence" value="ECO:0007669"/>
    <property type="project" value="UniProtKB-KW"/>
</dbReference>
<organism evidence="5 6">
    <name type="scientific">Salinispora arenicola</name>
    <dbReference type="NCBI Taxonomy" id="168697"/>
    <lineage>
        <taxon>Bacteria</taxon>
        <taxon>Bacillati</taxon>
        <taxon>Actinomycetota</taxon>
        <taxon>Actinomycetes</taxon>
        <taxon>Micromonosporales</taxon>
        <taxon>Micromonosporaceae</taxon>
        <taxon>Salinispora</taxon>
    </lineage>
</organism>
<feature type="binding site" evidence="3">
    <location>
        <position position="79"/>
    </location>
    <ligand>
        <name>Mg(2+)</name>
        <dbReference type="ChEBI" id="CHEBI:18420"/>
        <label>1</label>
    </ligand>
</feature>
<evidence type="ECO:0000313" key="6">
    <source>
        <dbReference type="Proteomes" id="UP000315983"/>
    </source>
</evidence>
<accession>A0A542XJC5</accession>
<feature type="binding site" evidence="3">
    <location>
        <position position="331"/>
    </location>
    <ligand>
        <name>Mg(2+)</name>
        <dbReference type="ChEBI" id="CHEBI:18420"/>
        <label>1</label>
    </ligand>
</feature>
<dbReference type="Gene3D" id="1.10.4080.10">
    <property type="entry name" value="ADP-ribosylation/Crystallin J1"/>
    <property type="match status" value="1"/>
</dbReference>
<keyword evidence="2 5" id="KW-0378">Hydrolase</keyword>
<dbReference type="Proteomes" id="UP000677457">
    <property type="component" value="Unassembled WGS sequence"/>
</dbReference>
<keyword evidence="3" id="KW-0460">Magnesium</keyword>
<dbReference type="AlphaFoldDB" id="A0A542XJC5"/>